<feature type="compositionally biased region" description="Basic and acidic residues" evidence="1">
    <location>
        <begin position="27"/>
        <end position="43"/>
    </location>
</feature>
<dbReference type="Proteomes" id="UP000823674">
    <property type="component" value="Chromosome A07"/>
</dbReference>
<organism evidence="2 3">
    <name type="scientific">Brassica rapa subsp. trilocularis</name>
    <dbReference type="NCBI Taxonomy" id="1813537"/>
    <lineage>
        <taxon>Eukaryota</taxon>
        <taxon>Viridiplantae</taxon>
        <taxon>Streptophyta</taxon>
        <taxon>Embryophyta</taxon>
        <taxon>Tracheophyta</taxon>
        <taxon>Spermatophyta</taxon>
        <taxon>Magnoliopsida</taxon>
        <taxon>eudicotyledons</taxon>
        <taxon>Gunneridae</taxon>
        <taxon>Pentapetalae</taxon>
        <taxon>rosids</taxon>
        <taxon>malvids</taxon>
        <taxon>Brassicales</taxon>
        <taxon>Brassicaceae</taxon>
        <taxon>Brassiceae</taxon>
        <taxon>Brassica</taxon>
    </lineage>
</organism>
<accession>A0ABQ7KTB3</accession>
<evidence type="ECO:0000313" key="3">
    <source>
        <dbReference type="Proteomes" id="UP000823674"/>
    </source>
</evidence>
<feature type="compositionally biased region" description="Basic and acidic residues" evidence="1">
    <location>
        <begin position="1"/>
        <end position="18"/>
    </location>
</feature>
<evidence type="ECO:0000313" key="2">
    <source>
        <dbReference type="EMBL" id="KAG5377693.1"/>
    </source>
</evidence>
<evidence type="ECO:0000256" key="1">
    <source>
        <dbReference type="SAM" id="MobiDB-lite"/>
    </source>
</evidence>
<gene>
    <name evidence="2" type="primary">A07p007410.1_BraROA</name>
    <name evidence="2" type="ORF">IGI04_025535</name>
</gene>
<keyword evidence="3" id="KW-1185">Reference proteome</keyword>
<protein>
    <submittedName>
        <fullName evidence="2">Uncharacterized protein</fullName>
    </submittedName>
</protein>
<name>A0ABQ7KTB3_BRACM</name>
<dbReference type="EMBL" id="JADBGQ010000009">
    <property type="protein sequence ID" value="KAG5377693.1"/>
    <property type="molecule type" value="Genomic_DNA"/>
</dbReference>
<feature type="region of interest" description="Disordered" evidence="1">
    <location>
        <begin position="1"/>
        <end position="43"/>
    </location>
</feature>
<proteinExistence type="predicted"/>
<reference evidence="2 3" key="1">
    <citation type="submission" date="2021-03" db="EMBL/GenBank/DDBJ databases">
        <authorList>
            <person name="King G.J."/>
            <person name="Bancroft I."/>
            <person name="Baten A."/>
            <person name="Bloomfield J."/>
            <person name="Borpatragohain P."/>
            <person name="He Z."/>
            <person name="Irish N."/>
            <person name="Irwin J."/>
            <person name="Liu K."/>
            <person name="Mauleon R.P."/>
            <person name="Moore J."/>
            <person name="Morris R."/>
            <person name="Ostergaard L."/>
            <person name="Wang B."/>
            <person name="Wells R."/>
        </authorList>
    </citation>
    <scope>NUCLEOTIDE SEQUENCE [LARGE SCALE GENOMIC DNA]</scope>
    <source>
        <strain evidence="2">R-o-18</strain>
        <tissue evidence="2">Leaf</tissue>
    </source>
</reference>
<comment type="caution">
    <text evidence="2">The sequence shown here is derived from an EMBL/GenBank/DDBJ whole genome shotgun (WGS) entry which is preliminary data.</text>
</comment>
<sequence length="89" mass="10384">MDRTHRPTRRKGELDRTGRPTSQFGQLDREGHPTRPFGELDRASRQNCPFGELDQLACLHPVLVAPYFEIGSNLLLFHLDRSHRWNFTI</sequence>